<dbReference type="SUPFAM" id="SSF57567">
    <property type="entry name" value="Serine protease inhibitors"/>
    <property type="match status" value="4"/>
</dbReference>
<feature type="disulfide bond" evidence="8">
    <location>
        <begin position="660"/>
        <end position="670"/>
    </location>
</feature>
<dbReference type="GO" id="GO:0031012">
    <property type="term" value="C:extracellular matrix"/>
    <property type="evidence" value="ECO:0007669"/>
    <property type="project" value="TreeGrafter"/>
</dbReference>
<dbReference type="RefSeq" id="XP_019641687.1">
    <property type="nucleotide sequence ID" value="XM_019786128.1"/>
</dbReference>
<dbReference type="PROSITE" id="PS50026">
    <property type="entry name" value="EGF_3"/>
    <property type="match status" value="3"/>
</dbReference>
<feature type="non-terminal residue" evidence="15">
    <location>
        <position position="2891"/>
    </location>
</feature>
<feature type="domain" description="SUEL-type lectin" evidence="12">
    <location>
        <begin position="425"/>
        <end position="522"/>
    </location>
</feature>
<evidence type="ECO:0000259" key="11">
    <source>
        <dbReference type="PROSITE" id="PS50041"/>
    </source>
</evidence>
<comment type="caution">
    <text evidence="8">Lacks conserved residue(s) required for the propagation of feature annotation.</text>
</comment>
<feature type="compositionally biased region" description="Low complexity" evidence="9">
    <location>
        <begin position="2427"/>
        <end position="2468"/>
    </location>
</feature>
<dbReference type="FunFam" id="2.10.25.10:FF:000674">
    <property type="entry name" value="Mucin-2"/>
    <property type="match status" value="1"/>
</dbReference>
<dbReference type="PANTHER" id="PTHR11339">
    <property type="entry name" value="EXTRACELLULAR MATRIX GLYCOPROTEIN RELATED"/>
    <property type="match status" value="1"/>
</dbReference>
<dbReference type="InterPro" id="IPR002919">
    <property type="entry name" value="TIL_dom"/>
</dbReference>
<protein>
    <submittedName>
        <fullName evidence="15">Mucin-2-like</fullName>
    </submittedName>
</protein>
<feature type="domain" description="EGF-like" evidence="10">
    <location>
        <begin position="559"/>
        <end position="592"/>
    </location>
</feature>
<sequence>MSRVGPLSLALVAAVVAVTILPTVNGCAFLATWRWDTFDVENVPRPKPVAKKRALPVAKIELDDMKPNIQNLDKPHVRKKRTPPLQETFETSVKQQAARLKSAFHDDKPLLPMAVHRDRRAFEDDAPRELPPISHVESIVEPKAVHRDRRNYDNEIHRDPEIVPEQIHRDRRDYDNEIHRDPEIVPEQVHRVIREDPEIVPEQIHRVIRQDPEIVPEQIHRDRRDYEGEVRPNPEVQILSEPLQRDRRTAEDLEQHVLSKSVDLSEPKIENVERQRREEPEVVKRSVQHKSYEQPILSEYAGRERREPAANFAETVERNDWGQSRRADTWNRGYSNDGYAGYVNRYPRGAHEAYVSNHENIFGQQDDPFGANTGYKYHVYAHATDDHSPLRGKRQAPLSSDSTTGEEGGGGGGDDTGDPKITYYTCDQATLELSCPAPKRLKIVNTIYGRERSDTTHCPHGNTDVSTVSNHPRACERHVEPKVKEMCHNKQSCSFIVMPSFFNLYQLCPDITKYLKVEYICTERQDDCCYIDGEYCGQHGSCVGNTCRCKDGWRGDCCEEASCDPPCENGGTCENPEYPCTCLPGWQGYYCQNAVCENSCGDHGLCTAPNHCTCDYGYTGPTCNIPICNPACLNGGACTGPDECTCVAGWTGEHCESAICYEPCQNGGICNLPNLCTCPRNYAGRYCEIPSSTNSTLNIHKSQDHRGRYATVFGRCGQTNLVTIDGVMLIDFPGDCEYIFACDDILNIQIFVKREPCDPGPPHCYRSARIVVTGLSEVVYLRPHHAVFVGDKRVGLPGQEFGITFEQLGDWICVTTRDSGGRKMQVWYDGYSTITVEPSDGYMNRISGLIGSFNMNPEDDLVGRNGHPVHGFTPRMKAISYFEHWRADIACPSVPLDAPGSCSAFSTSERDQFITECHDILNSDDFSPCHDVVDPLPYVYACLSSYCQAISHGRDKWECICDIFTKYSQDCAHSDRVIEWRRQGLCQKSCASNFEFMECGSACPKTCKNINTEEGDCKGHCVDGCHCPEGLYRDGDHCVPYHNCSCTRDGMGVFSPGESFQQDCNRCYCTGGQWECTQDPCPATCSLYGGVHLQSFDGKRSDFFGQCQYVFAKDKGWNLFTVLVQQTECQTEGDTCTESVTLIIGNVNDGEVITFHQDFRVVVGNMGIELPHFNDLYHIRHVSGGYIQLRSVVGVKILWNGFSILMVEVDPGYMGNTLGLCGVYDGNQGNDCLTRQGIEIDNVAEFGNSWKVGGTMCPDANTEPDVIRPCDLVTPRSTQANTLCNIIHDDVFGPCHVEIDPDYYFDKCKDDTCRCEAGYTCFCDAVAYYSMLCAKAGHVISWRDDELLQGICDVSCPMGKTYQECGSSCGRTCREIAEPDHLCGDDCVPGCNCPPGMFEDQDGNCVPIRHCPCYFEGRFLHAGSQYQPLGSTRDCQCQNGEVICTSTVDEPETCPEGQEYIDCGEEQHAGTSGAACQPTCEMLGQESLCLPFTPCMSGCVCPPNLVKDGDRCVVPDDCRCRYGGKWYERDESVVKDCNTCYCTRGAWNCTEKQCDGYCIAYGDPHFGSFDGKKFRFQGDCGYVMATDHCHNQTGTYRVVAENVPCGSTGTTCSKSITITLQLLEIVLERDKEPYTRAVSGSMIGFTSFPWRIFYIGFFTIVQVDIGLTVIWDRGTRIMIKLSPHHQGKVCGMCGNFDNNMNNDFLTRTGELVSNGIRFGNSWKISSTCPDQERAISPCERNPHREPWARRHCGIIMNHELFGACHSVINPKDFYEACIYDTCGCDSGGDCECFCTVVAEFAHQCSRYGFHVRWRTQEICPTQCEDLNVDDECEWHYDPCGTACPPTCEDPWPGHCDLGCFEGCHPRCQPGEVLFGHRCIPVEECPIPTTTAAPTTTEAPTTAAPETTVCAPVCEWGPWIDLHCPETVCEYGDQSLGLSCYLLVPPEDSETYQQATIYCDALGGTVVVYSSMDEAGFIMEQFGSDTFYVGATWEMYLNKWVWDNDNVGNDILERLDVPDGSMMEPCLVSMNGQLMAASCDIARQFICETTGTPGPESEDDDTAREAGYDICEEPMGIECLNVDTGEILENGQMSLDDGTYCTLEDGATCLYNCPNYQVRYQCCYAMDICTTPGPTTTTAPPTTTTAPPTTTTPPPTTTTPPPTTTTAPPTTTTPPPTTTTPPPTTTTPPPTTTTPPPTTTTPPPTTICAPYCPWSEWIDLHCPPTVCHHDETHSLGLSCYQTGPDTYTHNAARIYCDANGGILMTPSSSDEIGYIMDQFGSETFFVNAYWSETHQDWLLEDGTPAVELDALNPPDGSPTEKCLVMMNGQLMASSCDVAYGVLCENTGTPGAEDETDEAAREAGYDLCDYPMDIECLNLQTGDLLEDGQEGPDGTLCTLAFGAQCDYNCHNYQVRYKCCYEMHICTTPGPTTTEAPPTTTTAPPTTTTAPPTTTTAPPTTTTAPPTTTTEAPPPPTTTTEAPPPPTTTTEAPPPPTTTTEAPPPPTTTTEAPPPPTTTTEAPPPPTTTTEAPPPPTTTTAPPTTTTAPPTTTTAPPTTTTAPPTTTTLAPTTICQPFCEYGEWIDTHCPPTVCEDDADMSLGDSCYHYEEDALETKDDAQVICQQGGGGLVTLSSADEYGFMVSNFGTETFYLGAHWTGTAWAWDDGSTEGLDLLELLGAPDGSATEPCLMMDASVLTATSCDIARQYLCEIPGEPGEELEDVESARENGYDVCDGDEPMGIRCREVGSDTILEGGEWSEDNTTLCSLTPPGAFCDYNCSNYEVQYQCCYQMTICTTPGPTTTPPPTTTTPPPTTTTPPPTTTTPPPTTTTPPPTTTTPPPTTTTPPPTTTTPPPTTTTPPPTTTTPPPTTTTPPPTTTTPPPTTTTPPPTTT</sequence>
<feature type="compositionally biased region" description="Pro residues" evidence="9">
    <location>
        <begin position="2149"/>
        <end position="2162"/>
    </location>
</feature>
<keyword evidence="3" id="KW-0732">Signal</keyword>
<dbReference type="FunFam" id="2.10.25.10:FF:000055">
    <property type="entry name" value="alpha-tectorin isoform X1"/>
    <property type="match status" value="1"/>
</dbReference>
<feature type="region of interest" description="Disordered" evidence="9">
    <location>
        <begin position="2134"/>
        <end position="2201"/>
    </location>
</feature>
<dbReference type="Pfam" id="PF01826">
    <property type="entry name" value="TIL"/>
    <property type="match status" value="3"/>
</dbReference>
<dbReference type="InterPro" id="IPR058753">
    <property type="entry name" value="TIL_OTOGL_Mucin"/>
</dbReference>
<evidence type="ECO:0000259" key="12">
    <source>
        <dbReference type="PROSITE" id="PS50228"/>
    </source>
</evidence>
<dbReference type="KEGG" id="bbel:109483132"/>
<dbReference type="SMART" id="SM00216">
    <property type="entry name" value="VWD"/>
    <property type="match status" value="3"/>
</dbReference>
<evidence type="ECO:0000313" key="14">
    <source>
        <dbReference type="Proteomes" id="UP000515135"/>
    </source>
</evidence>
<dbReference type="InterPro" id="IPR050780">
    <property type="entry name" value="Mucin_vWF_Thrombospondin_sf"/>
</dbReference>
<dbReference type="CDD" id="cd19941">
    <property type="entry name" value="TIL"/>
    <property type="match status" value="4"/>
</dbReference>
<evidence type="ECO:0000259" key="13">
    <source>
        <dbReference type="PROSITE" id="PS51233"/>
    </source>
</evidence>
<evidence type="ECO:0000256" key="4">
    <source>
        <dbReference type="ARBA" id="ARBA00022737"/>
    </source>
</evidence>
<feature type="domain" description="C-type lectin" evidence="11">
    <location>
        <begin position="2234"/>
        <end position="2343"/>
    </location>
</feature>
<keyword evidence="4" id="KW-0677">Repeat</keyword>
<feature type="region of interest" description="Disordered" evidence="9">
    <location>
        <begin position="2797"/>
        <end position="2891"/>
    </location>
</feature>
<dbReference type="PANTHER" id="PTHR11339:SF386">
    <property type="entry name" value="HEMOLECTIN, ISOFORM A"/>
    <property type="match status" value="1"/>
</dbReference>
<dbReference type="Proteomes" id="UP000515135">
    <property type="component" value="Unplaced"/>
</dbReference>
<dbReference type="SMART" id="SM00034">
    <property type="entry name" value="CLECT"/>
    <property type="match status" value="3"/>
</dbReference>
<dbReference type="PROSITE" id="PS51233">
    <property type="entry name" value="VWFD"/>
    <property type="match status" value="3"/>
</dbReference>
<evidence type="ECO:0000256" key="5">
    <source>
        <dbReference type="ARBA" id="ARBA00023008"/>
    </source>
</evidence>
<dbReference type="SMART" id="SM00181">
    <property type="entry name" value="EGF"/>
    <property type="match status" value="6"/>
</dbReference>
<dbReference type="GO" id="GO:0030246">
    <property type="term" value="F:carbohydrate binding"/>
    <property type="evidence" value="ECO:0007669"/>
    <property type="project" value="InterPro"/>
</dbReference>
<feature type="disulfide bond" evidence="8">
    <location>
        <begin position="563"/>
        <end position="573"/>
    </location>
</feature>
<feature type="compositionally biased region" description="Low complexity" evidence="9">
    <location>
        <begin position="2535"/>
        <end position="2567"/>
    </location>
</feature>
<feature type="compositionally biased region" description="Pro residues" evidence="9">
    <location>
        <begin position="2469"/>
        <end position="2534"/>
    </location>
</feature>
<dbReference type="SMART" id="SM00832">
    <property type="entry name" value="C8"/>
    <property type="match status" value="3"/>
</dbReference>
<keyword evidence="6 8" id="KW-1015">Disulfide bond</keyword>
<keyword evidence="5" id="KW-0186">Copper</keyword>
<dbReference type="InterPro" id="IPR001846">
    <property type="entry name" value="VWF_type-D"/>
</dbReference>
<proteinExistence type="predicted"/>
<feature type="domain" description="VWFD" evidence="13">
    <location>
        <begin position="1083"/>
        <end position="1258"/>
    </location>
</feature>
<evidence type="ECO:0000256" key="1">
    <source>
        <dbReference type="ARBA" id="ARBA00004613"/>
    </source>
</evidence>
<dbReference type="InterPro" id="IPR000742">
    <property type="entry name" value="EGF"/>
</dbReference>
<feature type="compositionally biased region" description="Pro residues" evidence="9">
    <location>
        <begin position="2799"/>
        <end position="2891"/>
    </location>
</feature>
<dbReference type="Pfam" id="PF08742">
    <property type="entry name" value="C8"/>
    <property type="match status" value="3"/>
</dbReference>
<keyword evidence="2" id="KW-0964">Secreted</keyword>
<dbReference type="InterPro" id="IPR001304">
    <property type="entry name" value="C-type_lectin-like"/>
</dbReference>
<dbReference type="PROSITE" id="PS01186">
    <property type="entry name" value="EGF_2"/>
    <property type="match status" value="2"/>
</dbReference>
<feature type="domain" description="VWFD" evidence="13">
    <location>
        <begin position="1556"/>
        <end position="1729"/>
    </location>
</feature>
<feature type="domain" description="VWFD" evidence="13">
    <location>
        <begin position="708"/>
        <end position="892"/>
    </location>
</feature>
<keyword evidence="14" id="KW-1185">Reference proteome</keyword>
<evidence type="ECO:0000256" key="6">
    <source>
        <dbReference type="ARBA" id="ARBA00023157"/>
    </source>
</evidence>
<feature type="domain" description="EGF-like" evidence="10">
    <location>
        <begin position="624"/>
        <end position="656"/>
    </location>
</feature>
<keyword evidence="8" id="KW-0245">EGF-like domain</keyword>
<accession>A0A6P5AEK3</accession>
<feature type="disulfide bond" evidence="8">
    <location>
        <begin position="628"/>
        <end position="638"/>
    </location>
</feature>
<evidence type="ECO:0000313" key="15">
    <source>
        <dbReference type="RefSeq" id="XP_019641687.1"/>
    </source>
</evidence>
<dbReference type="SUPFAM" id="SSF56436">
    <property type="entry name" value="C-type lectin-like"/>
    <property type="match status" value="3"/>
</dbReference>
<dbReference type="Pfam" id="PF25962">
    <property type="entry name" value="TIL_OTOGL_Mucin"/>
    <property type="match status" value="1"/>
</dbReference>
<evidence type="ECO:0000256" key="7">
    <source>
        <dbReference type="ARBA" id="ARBA00023180"/>
    </source>
</evidence>
<dbReference type="GO" id="GO:0005615">
    <property type="term" value="C:extracellular space"/>
    <property type="evidence" value="ECO:0007669"/>
    <property type="project" value="TreeGrafter"/>
</dbReference>
<dbReference type="PROSITE" id="PS00022">
    <property type="entry name" value="EGF_1"/>
    <property type="match status" value="3"/>
</dbReference>
<dbReference type="CDD" id="cd00037">
    <property type="entry name" value="CLECT"/>
    <property type="match status" value="3"/>
</dbReference>
<dbReference type="PROSITE" id="PS50041">
    <property type="entry name" value="C_TYPE_LECTIN_2"/>
    <property type="match status" value="3"/>
</dbReference>
<feature type="disulfide bond" evidence="8">
    <location>
        <begin position="646"/>
        <end position="655"/>
    </location>
</feature>
<evidence type="ECO:0000256" key="2">
    <source>
        <dbReference type="ARBA" id="ARBA00022525"/>
    </source>
</evidence>
<dbReference type="InterPro" id="IPR001007">
    <property type="entry name" value="VWF_dom"/>
</dbReference>
<dbReference type="CDD" id="cd22823">
    <property type="entry name" value="Gal_Rha_Lectin"/>
    <property type="match status" value="1"/>
</dbReference>
<dbReference type="InterPro" id="IPR025155">
    <property type="entry name" value="WxxW_domain"/>
</dbReference>
<evidence type="ECO:0000256" key="9">
    <source>
        <dbReference type="SAM" id="MobiDB-lite"/>
    </source>
</evidence>
<keyword evidence="7" id="KW-0325">Glycoprotein</keyword>
<feature type="domain" description="C-type lectin" evidence="11">
    <location>
        <begin position="2599"/>
        <end position="2709"/>
    </location>
</feature>
<evidence type="ECO:0000256" key="3">
    <source>
        <dbReference type="ARBA" id="ARBA00022729"/>
    </source>
</evidence>
<dbReference type="InterPro" id="IPR014853">
    <property type="entry name" value="VWF/SSPO/ZAN-like_Cys-rich_dom"/>
</dbReference>
<evidence type="ECO:0000256" key="8">
    <source>
        <dbReference type="PROSITE-ProRule" id="PRU00076"/>
    </source>
</evidence>
<feature type="disulfide bond" evidence="8">
    <location>
        <begin position="582"/>
        <end position="591"/>
    </location>
</feature>
<dbReference type="InterPro" id="IPR000922">
    <property type="entry name" value="Lectin_gal-bd_dom"/>
</dbReference>
<dbReference type="PROSITE" id="PS50228">
    <property type="entry name" value="SUEL_LECTIN"/>
    <property type="match status" value="1"/>
</dbReference>
<feature type="compositionally biased region" description="Pro residues" evidence="9">
    <location>
        <begin position="2170"/>
        <end position="2201"/>
    </location>
</feature>
<dbReference type="InterPro" id="IPR036084">
    <property type="entry name" value="Ser_inhib-like_sf"/>
</dbReference>
<dbReference type="Pfam" id="PF00094">
    <property type="entry name" value="VWD"/>
    <property type="match status" value="3"/>
</dbReference>
<gene>
    <name evidence="15" type="primary">LOC109483132</name>
</gene>
<dbReference type="SMART" id="SM00215">
    <property type="entry name" value="VWC_out"/>
    <property type="match status" value="3"/>
</dbReference>
<comment type="subcellular location">
    <subcellularLocation>
        <location evidence="1">Secreted</location>
    </subcellularLocation>
</comment>
<feature type="disulfide bond" evidence="8">
    <location>
        <begin position="678"/>
        <end position="687"/>
    </location>
</feature>
<name>A0A6P5AEK3_BRABE</name>
<feature type="region of interest" description="Disordered" evidence="9">
    <location>
        <begin position="2427"/>
        <end position="2567"/>
    </location>
</feature>
<organism evidence="14 15">
    <name type="scientific">Branchiostoma belcheri</name>
    <name type="common">Amphioxus</name>
    <dbReference type="NCBI Taxonomy" id="7741"/>
    <lineage>
        <taxon>Eukaryota</taxon>
        <taxon>Metazoa</taxon>
        <taxon>Chordata</taxon>
        <taxon>Cephalochordata</taxon>
        <taxon>Leptocardii</taxon>
        <taxon>Amphioxiformes</taxon>
        <taxon>Branchiostomatidae</taxon>
        <taxon>Branchiostoma</taxon>
    </lineage>
</organism>
<dbReference type="OrthoDB" id="160294at2759"/>
<dbReference type="Gene3D" id="3.10.100.10">
    <property type="entry name" value="Mannose-Binding Protein A, subunit A"/>
    <property type="match status" value="3"/>
</dbReference>
<reference evidence="15" key="1">
    <citation type="submission" date="2025-08" db="UniProtKB">
        <authorList>
            <consortium name="RefSeq"/>
        </authorList>
    </citation>
    <scope>IDENTIFICATION</scope>
    <source>
        <tissue evidence="15">Gonad</tissue>
    </source>
</reference>
<feature type="region of interest" description="Disordered" evidence="9">
    <location>
        <begin position="386"/>
        <end position="419"/>
    </location>
</feature>
<dbReference type="InterPro" id="IPR016186">
    <property type="entry name" value="C-type_lectin-like/link_sf"/>
</dbReference>
<feature type="compositionally biased region" description="Low complexity" evidence="9">
    <location>
        <begin position="2134"/>
        <end position="2148"/>
    </location>
</feature>
<feature type="domain" description="C-type lectin" evidence="11">
    <location>
        <begin position="1935"/>
        <end position="2047"/>
    </location>
</feature>
<dbReference type="GeneID" id="109483132"/>
<dbReference type="Gene3D" id="2.10.25.10">
    <property type="entry name" value="Laminin"/>
    <property type="match status" value="7"/>
</dbReference>
<dbReference type="Pfam" id="PF13330">
    <property type="entry name" value="Mucin2_WxxW"/>
    <property type="match status" value="3"/>
</dbReference>
<evidence type="ECO:0000259" key="10">
    <source>
        <dbReference type="PROSITE" id="PS50026"/>
    </source>
</evidence>
<dbReference type="InterPro" id="IPR016187">
    <property type="entry name" value="CTDL_fold"/>
</dbReference>
<feature type="domain" description="EGF-like" evidence="10">
    <location>
        <begin position="657"/>
        <end position="688"/>
    </location>
</feature>